<protein>
    <submittedName>
        <fullName evidence="1">Uncharacterized protein</fullName>
    </submittedName>
</protein>
<accession>A0A7R7IFL8</accession>
<dbReference type="KEGG" id="ahb:bsdtb5_35680"/>
<reference evidence="1 2" key="1">
    <citation type="submission" date="2020-11" db="EMBL/GenBank/DDBJ databases">
        <title>Draft genome sequencing of a Lachnospiraceae strain isolated from anoxic soil subjected to BSD treatment.</title>
        <authorList>
            <person name="Uek A."/>
            <person name="Tonouchi A."/>
        </authorList>
    </citation>
    <scope>NUCLEOTIDE SEQUENCE [LARGE SCALE GENOMIC DNA]</scope>
    <source>
        <strain evidence="1 2">TB5</strain>
    </source>
</reference>
<sequence>MSISSVSNSQSLGTEHQKNLYQASYHKLDREKTSYAKTITDLTSDAMKGAIEKVNDINILTTSTETEEEQFKVKVNDDTGNTDTSDFEYFLNHMKGLSKEQTTTLKSAINAATDTLSNTQCQSDTYGLRIAQTNLEFKYISERLVPEEYRDKFNSYVDDMTNQLSNHFVNFEKIFAEQMIGTNDSNLVNLGWKQKGKDMLDTVNGGMDDFQSSMRQFTQLYNGVDVQDSSKVKSQIDNIYKTIITNGGSRSKDLATEIKNLSEKWNGVMDALGEKNNKFTTSINRVV</sequence>
<name>A0A7R7IFL8_9FIRM</name>
<gene>
    <name evidence="1" type="ORF">bsdtb5_35680</name>
</gene>
<proteinExistence type="predicted"/>
<dbReference type="AlphaFoldDB" id="A0A7R7IFL8"/>
<evidence type="ECO:0000313" key="1">
    <source>
        <dbReference type="EMBL" id="BCN32273.1"/>
    </source>
</evidence>
<organism evidence="1 2">
    <name type="scientific">Anaeromicropila herbilytica</name>
    <dbReference type="NCBI Taxonomy" id="2785025"/>
    <lineage>
        <taxon>Bacteria</taxon>
        <taxon>Bacillati</taxon>
        <taxon>Bacillota</taxon>
        <taxon>Clostridia</taxon>
        <taxon>Lachnospirales</taxon>
        <taxon>Lachnospiraceae</taxon>
        <taxon>Anaeromicropila</taxon>
    </lineage>
</organism>
<evidence type="ECO:0000313" key="2">
    <source>
        <dbReference type="Proteomes" id="UP000595897"/>
    </source>
</evidence>
<dbReference type="EMBL" id="AP024169">
    <property type="protein sequence ID" value="BCN32273.1"/>
    <property type="molecule type" value="Genomic_DNA"/>
</dbReference>
<dbReference type="Proteomes" id="UP000595897">
    <property type="component" value="Chromosome"/>
</dbReference>
<keyword evidence="2" id="KW-1185">Reference proteome</keyword>
<dbReference type="RefSeq" id="WP_271713329.1">
    <property type="nucleotide sequence ID" value="NZ_AP024169.1"/>
</dbReference>